<dbReference type="InterPro" id="IPR003877">
    <property type="entry name" value="SPRY_dom"/>
</dbReference>
<accession>A0ABQ7G0Q9</accession>
<dbReference type="EMBL" id="MU070346">
    <property type="protein sequence ID" value="KAF5828189.1"/>
    <property type="molecule type" value="Genomic_DNA"/>
</dbReference>
<keyword evidence="3" id="KW-1185">Reference proteome</keyword>
<dbReference type="SMART" id="SM00449">
    <property type="entry name" value="SPRY"/>
    <property type="match status" value="1"/>
</dbReference>
<dbReference type="Proteomes" id="UP000815325">
    <property type="component" value="Unassembled WGS sequence"/>
</dbReference>
<dbReference type="PANTHER" id="PTHR12864">
    <property type="entry name" value="RAN BINDING PROTEIN 9-RELATED"/>
    <property type="match status" value="1"/>
</dbReference>
<evidence type="ECO:0000313" key="3">
    <source>
        <dbReference type="Proteomes" id="UP000815325"/>
    </source>
</evidence>
<evidence type="ECO:0000259" key="1">
    <source>
        <dbReference type="PROSITE" id="PS50188"/>
    </source>
</evidence>
<protein>
    <submittedName>
        <fullName evidence="2">Concanavalin A-like lectin/glucanase domain-containing protein</fullName>
    </submittedName>
</protein>
<dbReference type="Pfam" id="PF00622">
    <property type="entry name" value="SPRY"/>
    <property type="match status" value="1"/>
</dbReference>
<proteinExistence type="predicted"/>
<dbReference type="InterPro" id="IPR043136">
    <property type="entry name" value="B30.2/SPRY_sf"/>
</dbReference>
<dbReference type="InterPro" id="IPR001870">
    <property type="entry name" value="B30.2/SPRY"/>
</dbReference>
<dbReference type="InterPro" id="IPR013320">
    <property type="entry name" value="ConA-like_dom_sf"/>
</dbReference>
<sequence length="230" mass="25013">MLDRFASSVVRVTGGTEARFLQAYPTIGVVQATQACPNNVHQVYYEVKILAVGESGIISVGLASTDYPLNRNIGWEKTSYGYHSDDGHSFVSTGYGTPYGPTFTTGDVIGAGIDLGRRKAFFTKNGVRLKTAARNVSAFVVPSVGLRSKGAAVQFNFSGPFCYNAEASSDEEGLEARYWRAHIDRQNARLTHGLKDQVTKLKQQLAQIAPDGAGLDQMSLEELRQVLRTT</sequence>
<dbReference type="Gene3D" id="2.60.120.920">
    <property type="match status" value="1"/>
</dbReference>
<dbReference type="SUPFAM" id="SSF49899">
    <property type="entry name" value="Concanavalin A-like lectins/glucanases"/>
    <property type="match status" value="1"/>
</dbReference>
<reference evidence="2" key="1">
    <citation type="submission" date="2017-08" db="EMBL/GenBank/DDBJ databases">
        <authorList>
            <person name="Polle J.E."/>
            <person name="Barry K."/>
            <person name="Cushman J."/>
            <person name="Schmutz J."/>
            <person name="Tran D."/>
            <person name="Hathwaick L.T."/>
            <person name="Yim W.C."/>
            <person name="Jenkins J."/>
            <person name="Mckie-Krisberg Z.M."/>
            <person name="Prochnik S."/>
            <person name="Lindquist E."/>
            <person name="Dockter R.B."/>
            <person name="Adam C."/>
            <person name="Molina H."/>
            <person name="Bunkerborg J."/>
            <person name="Jin E."/>
            <person name="Buchheim M."/>
            <person name="Magnuson J."/>
        </authorList>
    </citation>
    <scope>NUCLEOTIDE SEQUENCE</scope>
    <source>
        <strain evidence="2">CCAP 19/18</strain>
    </source>
</reference>
<dbReference type="PROSITE" id="PS50188">
    <property type="entry name" value="B302_SPRY"/>
    <property type="match status" value="1"/>
</dbReference>
<organism evidence="2 3">
    <name type="scientific">Dunaliella salina</name>
    <name type="common">Green alga</name>
    <name type="synonym">Protococcus salinus</name>
    <dbReference type="NCBI Taxonomy" id="3046"/>
    <lineage>
        <taxon>Eukaryota</taxon>
        <taxon>Viridiplantae</taxon>
        <taxon>Chlorophyta</taxon>
        <taxon>core chlorophytes</taxon>
        <taxon>Chlorophyceae</taxon>
        <taxon>CS clade</taxon>
        <taxon>Chlamydomonadales</taxon>
        <taxon>Dunaliellaceae</taxon>
        <taxon>Dunaliella</taxon>
    </lineage>
</organism>
<gene>
    <name evidence="2" type="ORF">DUNSADRAFT_18080</name>
</gene>
<evidence type="ECO:0000313" key="2">
    <source>
        <dbReference type="EMBL" id="KAF5828189.1"/>
    </source>
</evidence>
<comment type="caution">
    <text evidence="2">The sequence shown here is derived from an EMBL/GenBank/DDBJ whole genome shotgun (WGS) entry which is preliminary data.</text>
</comment>
<feature type="domain" description="B30.2/SPRY" evidence="1">
    <location>
        <begin position="1"/>
        <end position="162"/>
    </location>
</feature>
<name>A0ABQ7G0Q9_DUNSA</name>
<dbReference type="InterPro" id="IPR050618">
    <property type="entry name" value="Ubq-SigPath_Reg"/>
</dbReference>